<feature type="compositionally biased region" description="Polar residues" evidence="3">
    <location>
        <begin position="25"/>
        <end position="37"/>
    </location>
</feature>
<dbReference type="InterPro" id="IPR050185">
    <property type="entry name" value="Ub_carboxyl-term_hydrolase"/>
</dbReference>
<dbReference type="Gene3D" id="3.90.70.10">
    <property type="entry name" value="Cysteine proteinases"/>
    <property type="match status" value="1"/>
</dbReference>
<evidence type="ECO:0000256" key="2">
    <source>
        <dbReference type="ARBA" id="ARBA00012759"/>
    </source>
</evidence>
<evidence type="ECO:0000313" key="5">
    <source>
        <dbReference type="EMBL" id="KAJ8936543.1"/>
    </source>
</evidence>
<protein>
    <recommendedName>
        <fullName evidence="2">ubiquitinyl hydrolase 1</fullName>
        <ecNumber evidence="2">3.4.19.12</ecNumber>
    </recommendedName>
</protein>
<gene>
    <name evidence="5" type="ORF">NQ314_012283</name>
</gene>
<dbReference type="InterPro" id="IPR018200">
    <property type="entry name" value="USP_CS"/>
</dbReference>
<dbReference type="SUPFAM" id="SSF54001">
    <property type="entry name" value="Cysteine proteinases"/>
    <property type="match status" value="1"/>
</dbReference>
<dbReference type="EMBL" id="JANEYF010003408">
    <property type="protein sequence ID" value="KAJ8936543.1"/>
    <property type="molecule type" value="Genomic_DNA"/>
</dbReference>
<dbReference type="AlphaFoldDB" id="A0AAV8XET9"/>
<dbReference type="InterPro" id="IPR001394">
    <property type="entry name" value="Peptidase_C19_UCH"/>
</dbReference>
<feature type="compositionally biased region" description="Low complexity" evidence="3">
    <location>
        <begin position="270"/>
        <end position="279"/>
    </location>
</feature>
<comment type="catalytic activity">
    <reaction evidence="1">
        <text>Thiol-dependent hydrolysis of ester, thioester, amide, peptide and isopeptide bonds formed by the C-terminal Gly of ubiquitin (a 76-residue protein attached to proteins as an intracellular targeting signal).</text>
        <dbReference type="EC" id="3.4.19.12"/>
    </reaction>
</comment>
<dbReference type="GO" id="GO:0016579">
    <property type="term" value="P:protein deubiquitination"/>
    <property type="evidence" value="ECO:0007669"/>
    <property type="project" value="InterPro"/>
</dbReference>
<dbReference type="Pfam" id="PF13843">
    <property type="entry name" value="DDE_Tnp_1_7"/>
    <property type="match status" value="1"/>
</dbReference>
<feature type="region of interest" description="Disordered" evidence="3">
    <location>
        <begin position="206"/>
        <end position="279"/>
    </location>
</feature>
<feature type="region of interest" description="Disordered" evidence="3">
    <location>
        <begin position="482"/>
        <end position="529"/>
    </location>
</feature>
<feature type="region of interest" description="Disordered" evidence="3">
    <location>
        <begin position="25"/>
        <end position="54"/>
    </location>
</feature>
<dbReference type="PROSITE" id="PS00972">
    <property type="entry name" value="USP_1"/>
    <property type="match status" value="1"/>
</dbReference>
<dbReference type="InterPro" id="IPR038765">
    <property type="entry name" value="Papain-like_cys_pep_sf"/>
</dbReference>
<sequence>MNLSTKRIWCYECKKEVFVEFPSSYNDSDQETESCTARSRDSGHGSYSTLRTNTPERGTVFDRSVGLPVGMSGDASDSSDGEEFSEYNIERPYGLVGLQNIGNTCYMNAALQALSNTEPLTKFFLDCAYVVQILSEGKKPGLSRTYQALMRDIWIKKITQGYVTPSEFLRNFMDQLHEELKQIAPPEPSSSSDSDTFSLAMEEPAFSSSYDSSEGEYETCDSGVSERSSLSDDTERPSSSAKRRLSRCGSPNRRQRQRVQSSCVIDSQPSTSSSTNSSSCKKTVKYRSIVSDIFDGKLLSSVQCLTCDRISSRVETFQDLSLPIPSRDHLVVLHGRSAAPGATCSDALIPVQDGWVSWILAWLRSWFYGPTVTLHDCLAAFFSTDELKGDNMYSCERCNKLRNGIKFSKHSQKQINRQQHTVELSCNEPPRVREIGSMQQCETKKGRVENKISNTYKGNFQETMSYEAEQQKLQRLLEECLSDESDKNDNNYDDNEEEGEEDNVEEREESADTEQEFEDVETQLDSHREDRLIFTGKDGTTIWRKHPLRKVVRRGAKNIVTQVPGVKGPAQGIKDPLEIFNLFFDDGVLDLIIENTNKYLASASDNYGRETYTRPTNKIEIQALLGILLLTISGVKKCNHLNAEDLFKTNGTVPEIFRLVMSCQRFRILLRYLRFDDMATRAERQSADKRAPCKFYLKAL</sequence>
<feature type="domain" description="USP" evidence="4">
    <location>
        <begin position="96"/>
        <end position="699"/>
    </location>
</feature>
<evidence type="ECO:0000259" key="4">
    <source>
        <dbReference type="PROSITE" id="PS50235"/>
    </source>
</evidence>
<proteinExistence type="predicted"/>
<dbReference type="PROSITE" id="PS50235">
    <property type="entry name" value="USP_3"/>
    <property type="match status" value="1"/>
</dbReference>
<dbReference type="PANTHER" id="PTHR21646:SF86">
    <property type="entry name" value="UBIQUITIN CARBOXYL-TERMINAL HYDROLASE"/>
    <property type="match status" value="1"/>
</dbReference>
<dbReference type="GO" id="GO:0004843">
    <property type="term" value="F:cysteine-type deubiquitinase activity"/>
    <property type="evidence" value="ECO:0007669"/>
    <property type="project" value="UniProtKB-EC"/>
</dbReference>
<reference evidence="5" key="1">
    <citation type="journal article" date="2023" name="Insect Mol. Biol.">
        <title>Genome sequencing provides insights into the evolution of gene families encoding plant cell wall-degrading enzymes in longhorned beetles.</title>
        <authorList>
            <person name="Shin N.R."/>
            <person name="Okamura Y."/>
            <person name="Kirsch R."/>
            <person name="Pauchet Y."/>
        </authorList>
    </citation>
    <scope>NUCLEOTIDE SEQUENCE</scope>
    <source>
        <strain evidence="5">RBIC_L_NR</strain>
    </source>
</reference>
<evidence type="ECO:0000313" key="6">
    <source>
        <dbReference type="Proteomes" id="UP001162156"/>
    </source>
</evidence>
<organism evidence="5 6">
    <name type="scientific">Rhamnusium bicolor</name>
    <dbReference type="NCBI Taxonomy" id="1586634"/>
    <lineage>
        <taxon>Eukaryota</taxon>
        <taxon>Metazoa</taxon>
        <taxon>Ecdysozoa</taxon>
        <taxon>Arthropoda</taxon>
        <taxon>Hexapoda</taxon>
        <taxon>Insecta</taxon>
        <taxon>Pterygota</taxon>
        <taxon>Neoptera</taxon>
        <taxon>Endopterygota</taxon>
        <taxon>Coleoptera</taxon>
        <taxon>Polyphaga</taxon>
        <taxon>Cucujiformia</taxon>
        <taxon>Chrysomeloidea</taxon>
        <taxon>Cerambycidae</taxon>
        <taxon>Lepturinae</taxon>
        <taxon>Rhagiini</taxon>
        <taxon>Rhamnusium</taxon>
    </lineage>
</organism>
<evidence type="ECO:0000256" key="3">
    <source>
        <dbReference type="SAM" id="MobiDB-lite"/>
    </source>
</evidence>
<accession>A0AAV8XET9</accession>
<dbReference type="InterPro" id="IPR028889">
    <property type="entry name" value="USP"/>
</dbReference>
<feature type="compositionally biased region" description="Acidic residues" evidence="3">
    <location>
        <begin position="491"/>
        <end position="522"/>
    </location>
</feature>
<keyword evidence="6" id="KW-1185">Reference proteome</keyword>
<dbReference type="Proteomes" id="UP001162156">
    <property type="component" value="Unassembled WGS sequence"/>
</dbReference>
<dbReference type="EC" id="3.4.19.12" evidence="2"/>
<feature type="compositionally biased region" description="Polar residues" evidence="3">
    <location>
        <begin position="45"/>
        <end position="54"/>
    </location>
</feature>
<dbReference type="PANTHER" id="PTHR21646">
    <property type="entry name" value="UBIQUITIN CARBOXYL-TERMINAL HYDROLASE"/>
    <property type="match status" value="1"/>
</dbReference>
<comment type="caution">
    <text evidence="5">The sequence shown here is derived from an EMBL/GenBank/DDBJ whole genome shotgun (WGS) entry which is preliminary data.</text>
</comment>
<dbReference type="InterPro" id="IPR029526">
    <property type="entry name" value="PGBD"/>
</dbReference>
<dbReference type="Pfam" id="PF00443">
    <property type="entry name" value="UCH"/>
    <property type="match status" value="1"/>
</dbReference>
<name>A0AAV8XET9_9CUCU</name>
<evidence type="ECO:0000256" key="1">
    <source>
        <dbReference type="ARBA" id="ARBA00000707"/>
    </source>
</evidence>